<gene>
    <name evidence="3" type="ORF">P5G46_12655</name>
</gene>
<evidence type="ECO:0000313" key="3">
    <source>
        <dbReference type="EMBL" id="MFM2721360.1"/>
    </source>
</evidence>
<feature type="transmembrane region" description="Helical" evidence="1">
    <location>
        <begin position="21"/>
        <end position="43"/>
    </location>
</feature>
<reference evidence="3 4" key="1">
    <citation type="submission" date="2023-03" db="EMBL/GenBank/DDBJ databases">
        <title>MT1 and MT2 Draft Genomes of Novel Species.</title>
        <authorList>
            <person name="Venkateswaran K."/>
        </authorList>
    </citation>
    <scope>NUCLEOTIDE SEQUENCE [LARGE SCALE GENOMIC DNA]</scope>
    <source>
        <strain evidence="3 4">IF8SW-P5</strain>
    </source>
</reference>
<comment type="caution">
    <text evidence="3">The sequence shown here is derived from an EMBL/GenBank/DDBJ whole genome shotgun (WGS) entry which is preliminary data.</text>
</comment>
<dbReference type="Proteomes" id="UP001630303">
    <property type="component" value="Unassembled WGS sequence"/>
</dbReference>
<dbReference type="InterPro" id="IPR025646">
    <property type="entry name" value="DUF4350"/>
</dbReference>
<protein>
    <submittedName>
        <fullName evidence="3">DUF4350 domain-containing protein</fullName>
    </submittedName>
</protein>
<dbReference type="Pfam" id="PF14258">
    <property type="entry name" value="DUF4350"/>
    <property type="match status" value="1"/>
</dbReference>
<evidence type="ECO:0000259" key="2">
    <source>
        <dbReference type="Pfam" id="PF14258"/>
    </source>
</evidence>
<organism evidence="3 4">
    <name type="scientific">Microbacterium mcarthurae</name>
    <dbReference type="NCBI Taxonomy" id="3035918"/>
    <lineage>
        <taxon>Bacteria</taxon>
        <taxon>Bacillati</taxon>
        <taxon>Actinomycetota</taxon>
        <taxon>Actinomycetes</taxon>
        <taxon>Micrococcales</taxon>
        <taxon>Microbacteriaceae</taxon>
        <taxon>Microbacterium</taxon>
    </lineage>
</organism>
<accession>A0ABW9GKJ8</accession>
<evidence type="ECO:0000256" key="1">
    <source>
        <dbReference type="SAM" id="Phobius"/>
    </source>
</evidence>
<keyword evidence="1" id="KW-0472">Membrane</keyword>
<evidence type="ECO:0000313" key="4">
    <source>
        <dbReference type="Proteomes" id="UP001630303"/>
    </source>
</evidence>
<dbReference type="RefSeq" id="WP_408905845.1">
    <property type="nucleotide sequence ID" value="NZ_JAROCE010000004.1"/>
</dbReference>
<sequence length="391" mass="40678">MSADTLAPAPVRRRSRAAVGWTVLIAALVVIGLFGTTIVYGGWTQRDAFDPESPAPDGTRALVRVLETQGVTVTVARDLAAAERALTASPGTLVMRDAPELSDDALRSLTARARDVVLVEPRSRSLDVLLGGSALAGVVDERTVDPVCDVAAAEAAGPARVGELYLPGDGVTGCYPADDGFGVLVAGGDGSSVAAVDGVTVVTNRALPRDGNAALAVGLLGRSSSLVWYVPSPEDADTGAAAPTIGDLTPPWVSPALVLLLIAGLAAALWQGRRFGPLVVERLPVTVRASETTEGRARLYAASGDAAHALAELRHATRRRLAGLLGLSPRVPAEQLADAVAERVSAERAVVRGILIDDLPRTDRDLVAASDRLRDLETSVRATLRTERTPR</sequence>
<proteinExistence type="predicted"/>
<keyword evidence="1" id="KW-1133">Transmembrane helix</keyword>
<keyword evidence="4" id="KW-1185">Reference proteome</keyword>
<name>A0ABW9GKJ8_9MICO</name>
<keyword evidence="1" id="KW-0812">Transmembrane</keyword>
<dbReference type="EMBL" id="JAROCE010000004">
    <property type="protein sequence ID" value="MFM2721360.1"/>
    <property type="molecule type" value="Genomic_DNA"/>
</dbReference>
<feature type="domain" description="DUF4350" evidence="2">
    <location>
        <begin position="51"/>
        <end position="220"/>
    </location>
</feature>